<dbReference type="EMBL" id="MDLC01000045">
    <property type="protein sequence ID" value="ODS22956.1"/>
    <property type="molecule type" value="Genomic_DNA"/>
</dbReference>
<dbReference type="GO" id="GO:0009063">
    <property type="term" value="P:amino acid catabolic process"/>
    <property type="evidence" value="ECO:0007669"/>
    <property type="project" value="TreeGrafter"/>
</dbReference>
<evidence type="ECO:0000259" key="7">
    <source>
        <dbReference type="Pfam" id="PF01593"/>
    </source>
</evidence>
<proteinExistence type="inferred from homology"/>
<dbReference type="GO" id="GO:0001716">
    <property type="term" value="F:L-amino-acid oxidase activity"/>
    <property type="evidence" value="ECO:0007669"/>
    <property type="project" value="TreeGrafter"/>
</dbReference>
<evidence type="ECO:0000256" key="6">
    <source>
        <dbReference type="ARBA" id="ARBA00047321"/>
    </source>
</evidence>
<dbReference type="EC" id="1.13.12.3" evidence="3"/>
<comment type="pathway">
    <text evidence="1">Plant hormone metabolism; auxin biosynthesis.</text>
</comment>
<name>A0A1D2QN01_9GAMM</name>
<dbReference type="InterPro" id="IPR050281">
    <property type="entry name" value="Flavin_monoamine_oxidase"/>
</dbReference>
<dbReference type="Gene3D" id="1.10.405.10">
    <property type="entry name" value="Guanine Nucleotide Dissociation Inhibitor, domain 1"/>
    <property type="match status" value="1"/>
</dbReference>
<dbReference type="InterPro" id="IPR002937">
    <property type="entry name" value="Amino_oxidase"/>
</dbReference>
<dbReference type="InterPro" id="IPR036188">
    <property type="entry name" value="FAD/NAD-bd_sf"/>
</dbReference>
<dbReference type="PANTHER" id="PTHR10742">
    <property type="entry name" value="FLAVIN MONOAMINE OXIDASE"/>
    <property type="match status" value="1"/>
</dbReference>
<dbReference type="Gene3D" id="3.50.50.60">
    <property type="entry name" value="FAD/NAD(P)-binding domain"/>
    <property type="match status" value="1"/>
</dbReference>
<dbReference type="SUPFAM" id="SSF51905">
    <property type="entry name" value="FAD/NAD(P)-binding domain"/>
    <property type="match status" value="1"/>
</dbReference>
<evidence type="ECO:0000256" key="1">
    <source>
        <dbReference type="ARBA" id="ARBA00004814"/>
    </source>
</evidence>
<comment type="caution">
    <text evidence="8">The sequence shown here is derived from an EMBL/GenBank/DDBJ whole genome shotgun (WGS) entry which is preliminary data.</text>
</comment>
<feature type="domain" description="Amine oxidase" evidence="7">
    <location>
        <begin position="49"/>
        <end position="492"/>
    </location>
</feature>
<evidence type="ECO:0000256" key="4">
    <source>
        <dbReference type="ARBA" id="ARBA00017871"/>
    </source>
</evidence>
<dbReference type="GO" id="GO:0009851">
    <property type="term" value="P:auxin biosynthetic process"/>
    <property type="evidence" value="ECO:0007669"/>
    <property type="project" value="UniProtKB-KW"/>
</dbReference>
<comment type="catalytic activity">
    <reaction evidence="6">
        <text>L-tryptophan + O2 = indole-3-acetamide + CO2 + H2O</text>
        <dbReference type="Rhea" id="RHEA:16165"/>
        <dbReference type="ChEBI" id="CHEBI:15377"/>
        <dbReference type="ChEBI" id="CHEBI:15379"/>
        <dbReference type="ChEBI" id="CHEBI:16031"/>
        <dbReference type="ChEBI" id="CHEBI:16526"/>
        <dbReference type="ChEBI" id="CHEBI:57912"/>
        <dbReference type="EC" id="1.13.12.3"/>
    </reaction>
</comment>
<dbReference type="PANTHER" id="PTHR10742:SF342">
    <property type="entry name" value="AMINE OXIDASE"/>
    <property type="match status" value="1"/>
</dbReference>
<dbReference type="AlphaFoldDB" id="A0A1D2QN01"/>
<evidence type="ECO:0000256" key="2">
    <source>
        <dbReference type="ARBA" id="ARBA00005833"/>
    </source>
</evidence>
<comment type="similarity">
    <text evidence="2">Belongs to the tryptophan 2-monooxygenase family.</text>
</comment>
<evidence type="ECO:0000256" key="3">
    <source>
        <dbReference type="ARBA" id="ARBA00012535"/>
    </source>
</evidence>
<dbReference type="SUPFAM" id="SSF54373">
    <property type="entry name" value="FAD-linked reductases, C-terminal domain"/>
    <property type="match status" value="1"/>
</dbReference>
<evidence type="ECO:0000313" key="9">
    <source>
        <dbReference type="Proteomes" id="UP000242502"/>
    </source>
</evidence>
<dbReference type="Proteomes" id="UP000242502">
    <property type="component" value="Unassembled WGS sequence"/>
</dbReference>
<dbReference type="Gene3D" id="3.90.660.10">
    <property type="match status" value="1"/>
</dbReference>
<dbReference type="GO" id="GO:0050361">
    <property type="term" value="F:tryptophan 2-monooxygenase activity"/>
    <property type="evidence" value="ECO:0007669"/>
    <property type="project" value="UniProtKB-EC"/>
</dbReference>
<gene>
    <name evidence="8" type="ORF">AB835_11420</name>
</gene>
<dbReference type="STRING" id="62101.AB835_11420"/>
<protein>
    <recommendedName>
        <fullName evidence="4">Tryptophan 2-monooxygenase</fullName>
        <ecNumber evidence="3">1.13.12.3</ecNumber>
    </recommendedName>
</protein>
<organism evidence="8 9">
    <name type="scientific">Candidatus Endobugula sertula</name>
    <name type="common">Bugula neritina bacterial symbiont</name>
    <dbReference type="NCBI Taxonomy" id="62101"/>
    <lineage>
        <taxon>Bacteria</taxon>
        <taxon>Pseudomonadati</taxon>
        <taxon>Pseudomonadota</taxon>
        <taxon>Gammaproteobacteria</taxon>
        <taxon>Cellvibrionales</taxon>
        <taxon>Cellvibrionaceae</taxon>
        <taxon>Candidatus Endobugula</taxon>
    </lineage>
</organism>
<reference evidence="8 9" key="1">
    <citation type="journal article" date="2016" name="Appl. Environ. Microbiol.">
        <title>Lack of Overt Genome Reduction in the Bryostatin-Producing Bryozoan Symbiont "Candidatus Endobugula sertula".</title>
        <authorList>
            <person name="Miller I.J."/>
            <person name="Vanee N."/>
            <person name="Fong S.S."/>
            <person name="Lim-Fong G.E."/>
            <person name="Kwan J.C."/>
        </authorList>
    </citation>
    <scope>NUCLEOTIDE SEQUENCE [LARGE SCALE GENOMIC DNA]</scope>
    <source>
        <strain evidence="8">AB1-4</strain>
    </source>
</reference>
<evidence type="ECO:0000256" key="5">
    <source>
        <dbReference type="ARBA" id="ARBA00023070"/>
    </source>
</evidence>
<sequence length="503" mass="56279">MINNVSLDLMSHYSAKHIQIRDAIFKSSALSNITTTTKALNIAIIGAGLSGLVAAFELEALGYKVTIFEANTRAGGKIYTQYFGEHLHGELGAMRIPAHHSLVMQYVNRFGLAYRQNVSTNNNAYYYLNGVCTRKHNSRILWPETLAARVGIKNPDTIYKLIVNELLNQLTPEEFTALLTSKANSELLLQLDQLSFLDYFAQKLEPLALNVVAATSGVEHYRRVSCLSGLVDEINWGGDQFFELAEGMSRLVTAFIKHIKGEIHFGSQVEAISLYNNKVNISVKANNVHQNFDSVICCIPTYCLRKIKITPELPLVQRQAISQLKYSNAAKSLVVTNRLWELNDSIFGGSSITDLSIHQCYYPSDNAILDNGRWKALSSDVSHSLGVLTAGYRWENFASQFATLNNNAKDSSTLADINRLHQGLRKSVKDITHQYWPDAYAFYMPGERAYFQDLLNRPFPLNSPRIFFAGEHLSISHGSLHGAVETAHHAVNLLVNTAEERYK</sequence>
<keyword evidence="5" id="KW-0073">Auxin biosynthesis</keyword>
<accession>A0A1D2QN01</accession>
<evidence type="ECO:0000313" key="8">
    <source>
        <dbReference type="EMBL" id="ODS22956.1"/>
    </source>
</evidence>
<dbReference type="Pfam" id="PF01593">
    <property type="entry name" value="Amino_oxidase"/>
    <property type="match status" value="1"/>
</dbReference>